<protein>
    <submittedName>
        <fullName evidence="2">Formylglycine-generating enzyme family protein</fullName>
    </submittedName>
</protein>
<accession>A0ABV4X3B9</accession>
<dbReference type="InterPro" id="IPR005532">
    <property type="entry name" value="SUMF_dom"/>
</dbReference>
<evidence type="ECO:0000313" key="2">
    <source>
        <dbReference type="EMBL" id="MFB2877268.1"/>
    </source>
</evidence>
<dbReference type="PANTHER" id="PTHR23150:SF19">
    <property type="entry name" value="FORMYLGLYCINE-GENERATING ENZYME"/>
    <property type="match status" value="1"/>
</dbReference>
<organism evidence="2 3">
    <name type="scientific">Floridaenema aerugineum BLCC-F46</name>
    <dbReference type="NCBI Taxonomy" id="3153654"/>
    <lineage>
        <taxon>Bacteria</taxon>
        <taxon>Bacillati</taxon>
        <taxon>Cyanobacteriota</taxon>
        <taxon>Cyanophyceae</taxon>
        <taxon>Oscillatoriophycideae</taxon>
        <taxon>Aerosakkonematales</taxon>
        <taxon>Aerosakkonemataceae</taxon>
        <taxon>Floridanema</taxon>
        <taxon>Floridanema aerugineum</taxon>
    </lineage>
</organism>
<dbReference type="Proteomes" id="UP001576774">
    <property type="component" value="Unassembled WGS sequence"/>
</dbReference>
<dbReference type="InterPro" id="IPR042095">
    <property type="entry name" value="SUMF_sf"/>
</dbReference>
<sequence length="119" mass="13566">MRNAGQPLSFKAFVVSDRTFCEKCGKYPVTQAQWEVVAALPQINRELDPNPSYFKGSKRPVERITWLEAVEFCDRLSKHTSKPYRLPSEAEWEYACRAGTTTPFHFGDTITTDLAKFSA</sequence>
<proteinExistence type="predicted"/>
<dbReference type="InterPro" id="IPR016187">
    <property type="entry name" value="CTDL_fold"/>
</dbReference>
<dbReference type="InterPro" id="IPR051043">
    <property type="entry name" value="Sulfatase_Mod_Factor_Kinase"/>
</dbReference>
<feature type="domain" description="Sulfatase-modifying factor enzyme-like" evidence="1">
    <location>
        <begin position="25"/>
        <end position="110"/>
    </location>
</feature>
<dbReference type="SUPFAM" id="SSF56436">
    <property type="entry name" value="C-type lectin-like"/>
    <property type="match status" value="1"/>
</dbReference>
<evidence type="ECO:0000259" key="1">
    <source>
        <dbReference type="Pfam" id="PF03781"/>
    </source>
</evidence>
<comment type="caution">
    <text evidence="2">The sequence shown here is derived from an EMBL/GenBank/DDBJ whole genome shotgun (WGS) entry which is preliminary data.</text>
</comment>
<reference evidence="2 3" key="1">
    <citation type="submission" date="2024-09" db="EMBL/GenBank/DDBJ databases">
        <title>Floridaenema gen nov. (Aerosakkonemataceae, Aerosakkonematales ord. nov., Cyanobacteria) from benthic tropical and subtropical fresh waters, with the description of four new species.</title>
        <authorList>
            <person name="Moretto J.A."/>
            <person name="Berthold D.E."/>
            <person name="Lefler F.W."/>
            <person name="Huang I.-S."/>
            <person name="Laughinghouse H. IV."/>
        </authorList>
    </citation>
    <scope>NUCLEOTIDE SEQUENCE [LARGE SCALE GENOMIC DNA]</scope>
    <source>
        <strain evidence="2 3">BLCC-F46</strain>
    </source>
</reference>
<dbReference type="RefSeq" id="WP_413270376.1">
    <property type="nucleotide sequence ID" value="NZ_JBHFNQ010000083.1"/>
</dbReference>
<keyword evidence="3" id="KW-1185">Reference proteome</keyword>
<dbReference type="Gene3D" id="3.90.1580.10">
    <property type="entry name" value="paralog of FGE (formylglycine-generating enzyme)"/>
    <property type="match status" value="1"/>
</dbReference>
<name>A0ABV4X3B9_9CYAN</name>
<dbReference type="Pfam" id="PF03781">
    <property type="entry name" value="FGE-sulfatase"/>
    <property type="match status" value="1"/>
</dbReference>
<evidence type="ECO:0000313" key="3">
    <source>
        <dbReference type="Proteomes" id="UP001576774"/>
    </source>
</evidence>
<dbReference type="EMBL" id="JBHFNQ010000083">
    <property type="protein sequence ID" value="MFB2877268.1"/>
    <property type="molecule type" value="Genomic_DNA"/>
</dbReference>
<gene>
    <name evidence="2" type="ORF">ACE1CC_10315</name>
</gene>
<dbReference type="PANTHER" id="PTHR23150">
    <property type="entry name" value="SULFATASE MODIFYING FACTOR 1, 2"/>
    <property type="match status" value="1"/>
</dbReference>